<dbReference type="AlphaFoldDB" id="A0A1G2IKV9"/>
<evidence type="ECO:0000259" key="4">
    <source>
        <dbReference type="PROSITE" id="PS50987"/>
    </source>
</evidence>
<dbReference type="Gene3D" id="1.10.10.10">
    <property type="entry name" value="Winged helix-like DNA-binding domain superfamily/Winged helix DNA-binding domain"/>
    <property type="match status" value="1"/>
</dbReference>
<dbReference type="GO" id="GO:0003677">
    <property type="term" value="F:DNA binding"/>
    <property type="evidence" value="ECO:0007669"/>
    <property type="project" value="UniProtKB-KW"/>
</dbReference>
<dbReference type="PANTHER" id="PTHR33154:SF33">
    <property type="entry name" value="TRANSCRIPTIONAL REPRESSOR SDPR"/>
    <property type="match status" value="1"/>
</dbReference>
<dbReference type="InterPro" id="IPR011991">
    <property type="entry name" value="ArsR-like_HTH"/>
</dbReference>
<dbReference type="PROSITE" id="PS50987">
    <property type="entry name" value="HTH_ARSR_2"/>
    <property type="match status" value="1"/>
</dbReference>
<protein>
    <recommendedName>
        <fullName evidence="4">HTH arsR-type domain-containing protein</fullName>
    </recommendedName>
</protein>
<reference evidence="5 6" key="1">
    <citation type="journal article" date="2016" name="Nat. Commun.">
        <title>Thousands of microbial genomes shed light on interconnected biogeochemical processes in an aquifer system.</title>
        <authorList>
            <person name="Anantharaman K."/>
            <person name="Brown C.T."/>
            <person name="Hug L.A."/>
            <person name="Sharon I."/>
            <person name="Castelle C.J."/>
            <person name="Probst A.J."/>
            <person name="Thomas B.C."/>
            <person name="Singh A."/>
            <person name="Wilkins M.J."/>
            <person name="Karaoz U."/>
            <person name="Brodie E.L."/>
            <person name="Williams K.H."/>
            <person name="Hubbard S.S."/>
            <person name="Banfield J.F."/>
        </authorList>
    </citation>
    <scope>NUCLEOTIDE SEQUENCE [LARGE SCALE GENOMIC DNA]</scope>
</reference>
<dbReference type="InterPro" id="IPR036388">
    <property type="entry name" value="WH-like_DNA-bd_sf"/>
</dbReference>
<dbReference type="EMBL" id="MHPE01000051">
    <property type="protein sequence ID" value="OGZ75325.1"/>
    <property type="molecule type" value="Genomic_DNA"/>
</dbReference>
<dbReference type="Pfam" id="PF01022">
    <property type="entry name" value="HTH_5"/>
    <property type="match status" value="1"/>
</dbReference>
<feature type="domain" description="HTH arsR-type" evidence="4">
    <location>
        <begin position="1"/>
        <end position="91"/>
    </location>
</feature>
<comment type="caution">
    <text evidence="5">The sequence shown here is derived from an EMBL/GenBank/DDBJ whole genome shotgun (WGS) entry which is preliminary data.</text>
</comment>
<dbReference type="InterPro" id="IPR001845">
    <property type="entry name" value="HTH_ArsR_DNA-bd_dom"/>
</dbReference>
<evidence type="ECO:0000256" key="3">
    <source>
        <dbReference type="ARBA" id="ARBA00023163"/>
    </source>
</evidence>
<evidence type="ECO:0000256" key="2">
    <source>
        <dbReference type="ARBA" id="ARBA00023125"/>
    </source>
</evidence>
<proteinExistence type="predicted"/>
<keyword evidence="2" id="KW-0238">DNA-binding</keyword>
<gene>
    <name evidence="5" type="ORF">A3G45_00960</name>
</gene>
<accession>A0A1G2IKV9</accession>
<dbReference type="GO" id="GO:0003700">
    <property type="term" value="F:DNA-binding transcription factor activity"/>
    <property type="evidence" value="ECO:0007669"/>
    <property type="project" value="InterPro"/>
</dbReference>
<dbReference type="Proteomes" id="UP000178632">
    <property type="component" value="Unassembled WGS sequence"/>
</dbReference>
<dbReference type="PRINTS" id="PR00778">
    <property type="entry name" value="HTHARSR"/>
</dbReference>
<name>A0A1G2IKV9_9BACT</name>
<keyword evidence="3" id="KW-0804">Transcription</keyword>
<dbReference type="PANTHER" id="PTHR33154">
    <property type="entry name" value="TRANSCRIPTIONAL REGULATOR, ARSR FAMILY"/>
    <property type="match status" value="1"/>
</dbReference>
<evidence type="ECO:0000313" key="6">
    <source>
        <dbReference type="Proteomes" id="UP000178632"/>
    </source>
</evidence>
<evidence type="ECO:0000313" key="5">
    <source>
        <dbReference type="EMBL" id="OGZ75325.1"/>
    </source>
</evidence>
<dbReference type="InterPro" id="IPR051081">
    <property type="entry name" value="HTH_MetalResp_TranReg"/>
</dbReference>
<dbReference type="InterPro" id="IPR036390">
    <property type="entry name" value="WH_DNA-bd_sf"/>
</dbReference>
<keyword evidence="1" id="KW-0805">Transcription regulation</keyword>
<organism evidence="5 6">
    <name type="scientific">Candidatus Staskawiczbacteria bacterium RIFCSPLOWO2_12_FULL_37_15</name>
    <dbReference type="NCBI Taxonomy" id="1802218"/>
    <lineage>
        <taxon>Bacteria</taxon>
        <taxon>Candidatus Staskawicziibacteriota</taxon>
    </lineage>
</organism>
<dbReference type="CDD" id="cd00090">
    <property type="entry name" value="HTH_ARSR"/>
    <property type="match status" value="1"/>
</dbReference>
<dbReference type="PROSITE" id="PS00846">
    <property type="entry name" value="HTH_ARSR_1"/>
    <property type="match status" value="1"/>
</dbReference>
<sequence length="91" mass="10379">MSKRWVNIFKALGNINRIKIIQMLYNGESLCVTDIAGKIKVSIKSTSRHLMILRNLELLDGEGKNGHVFYSINKNAPEDFKKAAKLFLESR</sequence>
<dbReference type="NCBIfam" id="NF033788">
    <property type="entry name" value="HTH_metalloreg"/>
    <property type="match status" value="1"/>
</dbReference>
<dbReference type="InterPro" id="IPR018334">
    <property type="entry name" value="ArsR_HTH"/>
</dbReference>
<dbReference type="SUPFAM" id="SSF46785">
    <property type="entry name" value="Winged helix' DNA-binding domain"/>
    <property type="match status" value="1"/>
</dbReference>
<dbReference type="SMART" id="SM00418">
    <property type="entry name" value="HTH_ARSR"/>
    <property type="match status" value="1"/>
</dbReference>
<evidence type="ECO:0000256" key="1">
    <source>
        <dbReference type="ARBA" id="ARBA00023015"/>
    </source>
</evidence>